<evidence type="ECO:0000313" key="8">
    <source>
        <dbReference type="Proteomes" id="UP000627781"/>
    </source>
</evidence>
<organism evidence="7 8">
    <name type="scientific">Clostridium cibarium</name>
    <dbReference type="NCBI Taxonomy" id="2762247"/>
    <lineage>
        <taxon>Bacteria</taxon>
        <taxon>Bacillati</taxon>
        <taxon>Bacillota</taxon>
        <taxon>Clostridia</taxon>
        <taxon>Eubacteriales</taxon>
        <taxon>Clostridiaceae</taxon>
        <taxon>Clostridium</taxon>
    </lineage>
</organism>
<dbReference type="InterPro" id="IPR036542">
    <property type="entry name" value="PTS_IIA_lac/cel_sf"/>
</dbReference>
<dbReference type="Pfam" id="PF02255">
    <property type="entry name" value="PTS_IIA"/>
    <property type="match status" value="1"/>
</dbReference>
<dbReference type="PANTHER" id="PTHR34382">
    <property type="entry name" value="PTS SYSTEM N,N'-DIACETYLCHITOBIOSE-SPECIFIC EIIA COMPONENT"/>
    <property type="match status" value="1"/>
</dbReference>
<keyword evidence="6" id="KW-0175">Coiled coil</keyword>
<evidence type="ECO:0000256" key="5">
    <source>
        <dbReference type="PROSITE-ProRule" id="PRU00418"/>
    </source>
</evidence>
<comment type="caution">
    <text evidence="7">The sequence shown here is derived from an EMBL/GenBank/DDBJ whole genome shotgun (WGS) entry which is preliminary data.</text>
</comment>
<evidence type="ECO:0000256" key="4">
    <source>
        <dbReference type="ARBA" id="ARBA00022683"/>
    </source>
</evidence>
<keyword evidence="8" id="KW-1185">Reference proteome</keyword>
<feature type="coiled-coil region" evidence="6">
    <location>
        <begin position="24"/>
        <end position="51"/>
    </location>
</feature>
<protein>
    <submittedName>
        <fullName evidence="7">PTS lactose/cellobiose transporter subunit IIA</fullName>
    </submittedName>
</protein>
<keyword evidence="4" id="KW-0598">Phosphotransferase system</keyword>
<dbReference type="InterPro" id="IPR003188">
    <property type="entry name" value="PTS_IIA_lac/cel"/>
</dbReference>
<dbReference type="SUPFAM" id="SSF46973">
    <property type="entry name" value="Enzyme IIa from lactose specific PTS, IIa-lac"/>
    <property type="match status" value="1"/>
</dbReference>
<evidence type="ECO:0000256" key="2">
    <source>
        <dbReference type="ARBA" id="ARBA00022597"/>
    </source>
</evidence>
<proteinExistence type="predicted"/>
<evidence type="ECO:0000313" key="7">
    <source>
        <dbReference type="EMBL" id="MBD7912611.1"/>
    </source>
</evidence>
<reference evidence="7 8" key="1">
    <citation type="submission" date="2020-08" db="EMBL/GenBank/DDBJ databases">
        <title>A Genomic Blueprint of the Chicken Gut Microbiome.</title>
        <authorList>
            <person name="Gilroy R."/>
            <person name="Ravi A."/>
            <person name="Getino M."/>
            <person name="Pursley I."/>
            <person name="Horton D.L."/>
            <person name="Alikhan N.-F."/>
            <person name="Baker D."/>
            <person name="Gharbi K."/>
            <person name="Hall N."/>
            <person name="Watson M."/>
            <person name="Adriaenssens E.M."/>
            <person name="Foster-Nyarko E."/>
            <person name="Jarju S."/>
            <person name="Secka A."/>
            <person name="Antonio M."/>
            <person name="Oren A."/>
            <person name="Chaudhuri R."/>
            <person name="La Ragione R.M."/>
            <person name="Hildebrand F."/>
            <person name="Pallen M.J."/>
        </authorList>
    </citation>
    <scope>NUCLEOTIDE SEQUENCE [LARGE SCALE GENOMIC DNA]</scope>
    <source>
        <strain evidence="7 8">Sa3CVN1</strain>
    </source>
</reference>
<dbReference type="Gene3D" id="1.20.58.80">
    <property type="entry name" value="Phosphotransferase system, lactose/cellobiose-type IIA subunit"/>
    <property type="match status" value="1"/>
</dbReference>
<sequence>MEEKIMTLIIHSGEARSYAMEAIVAAKEGNLEEAKGLIAKADEELGEAHNMQTSLIQAEAGGEKIEMTLLMVHAQDHFMTSMTLKDLAKELVEIYARL</sequence>
<dbReference type="RefSeq" id="WP_143317473.1">
    <property type="nucleotide sequence ID" value="NZ_JACSRA010000026.1"/>
</dbReference>
<feature type="modified residue" description="Phosphohistidine; by HPr" evidence="5">
    <location>
        <position position="73"/>
    </location>
</feature>
<name>A0ABR8PWP2_9CLOT</name>
<dbReference type="EMBL" id="JACSRA010000026">
    <property type="protein sequence ID" value="MBD7912611.1"/>
    <property type="molecule type" value="Genomic_DNA"/>
</dbReference>
<gene>
    <name evidence="7" type="ORF">H9661_14745</name>
</gene>
<keyword evidence="1" id="KW-0813">Transport</keyword>
<dbReference type="Proteomes" id="UP000627781">
    <property type="component" value="Unassembled WGS sequence"/>
</dbReference>
<evidence type="ECO:0000256" key="6">
    <source>
        <dbReference type="SAM" id="Coils"/>
    </source>
</evidence>
<dbReference type="PROSITE" id="PS51095">
    <property type="entry name" value="PTS_EIIA_TYPE_3"/>
    <property type="match status" value="1"/>
</dbReference>
<keyword evidence="3" id="KW-0808">Transferase</keyword>
<dbReference type="PANTHER" id="PTHR34382:SF7">
    <property type="entry name" value="PTS SYSTEM N,N'-DIACETYLCHITOBIOSE-SPECIFIC EIIA COMPONENT"/>
    <property type="match status" value="1"/>
</dbReference>
<evidence type="ECO:0000256" key="1">
    <source>
        <dbReference type="ARBA" id="ARBA00022448"/>
    </source>
</evidence>
<keyword evidence="2" id="KW-0762">Sugar transport</keyword>
<dbReference type="PIRSF" id="PIRSF000699">
    <property type="entry name" value="PTS_IILac_III"/>
    <property type="match status" value="1"/>
</dbReference>
<evidence type="ECO:0000256" key="3">
    <source>
        <dbReference type="ARBA" id="ARBA00022679"/>
    </source>
</evidence>
<accession>A0ABR8PWP2</accession>
<dbReference type="CDD" id="cd00215">
    <property type="entry name" value="PTS_IIA_lac"/>
    <property type="match status" value="1"/>
</dbReference>